<evidence type="ECO:0000313" key="12">
    <source>
        <dbReference type="EMBL" id="KNZ53620.1"/>
    </source>
</evidence>
<dbReference type="SUPFAM" id="SSF52954">
    <property type="entry name" value="Class II aaRS ABD-related"/>
    <property type="match status" value="1"/>
</dbReference>
<name>A0A0L6V0G9_9BASI</name>
<dbReference type="InterPro" id="IPR036621">
    <property type="entry name" value="Anticodon-bd_dom_sf"/>
</dbReference>
<evidence type="ECO:0000256" key="7">
    <source>
        <dbReference type="ARBA" id="ARBA00023146"/>
    </source>
</evidence>
<gene>
    <name evidence="12" type="ORF">VP01_3184g2</name>
</gene>
<dbReference type="OrthoDB" id="10267474at2759"/>
<evidence type="ECO:0000259" key="11">
    <source>
        <dbReference type="PROSITE" id="PS50862"/>
    </source>
</evidence>
<evidence type="ECO:0000256" key="6">
    <source>
        <dbReference type="ARBA" id="ARBA00022917"/>
    </source>
</evidence>
<feature type="compositionally biased region" description="Polar residues" evidence="10">
    <location>
        <begin position="16"/>
        <end position="47"/>
    </location>
</feature>
<dbReference type="InterPro" id="IPR002316">
    <property type="entry name" value="Pro-tRNA-ligase_IIa"/>
</dbReference>
<evidence type="ECO:0000256" key="8">
    <source>
        <dbReference type="ARBA" id="ARBA00029731"/>
    </source>
</evidence>
<comment type="similarity">
    <text evidence="1">Belongs to the class-II aminoacyl-tRNA synthetase family.</text>
</comment>
<dbReference type="AlphaFoldDB" id="A0A0L6V0G9"/>
<evidence type="ECO:0000256" key="4">
    <source>
        <dbReference type="ARBA" id="ARBA00022741"/>
    </source>
</evidence>
<comment type="catalytic activity">
    <reaction evidence="9">
        <text>tRNA(Pro) + L-proline + ATP = L-prolyl-tRNA(Pro) + AMP + diphosphate</text>
        <dbReference type="Rhea" id="RHEA:14305"/>
        <dbReference type="Rhea" id="RHEA-COMP:9700"/>
        <dbReference type="Rhea" id="RHEA-COMP:9702"/>
        <dbReference type="ChEBI" id="CHEBI:30616"/>
        <dbReference type="ChEBI" id="CHEBI:33019"/>
        <dbReference type="ChEBI" id="CHEBI:60039"/>
        <dbReference type="ChEBI" id="CHEBI:78442"/>
        <dbReference type="ChEBI" id="CHEBI:78532"/>
        <dbReference type="ChEBI" id="CHEBI:456215"/>
        <dbReference type="EC" id="6.1.1.15"/>
    </reaction>
</comment>
<dbReference type="EMBL" id="LAVV01008151">
    <property type="protein sequence ID" value="KNZ53620.1"/>
    <property type="molecule type" value="Genomic_DNA"/>
</dbReference>
<evidence type="ECO:0000256" key="3">
    <source>
        <dbReference type="ARBA" id="ARBA00022598"/>
    </source>
</evidence>
<dbReference type="PANTHER" id="PTHR42753">
    <property type="entry name" value="MITOCHONDRIAL RIBOSOME PROTEIN L39/PROLYL-TRNA LIGASE FAMILY MEMBER"/>
    <property type="match status" value="1"/>
</dbReference>
<dbReference type="GO" id="GO:0006433">
    <property type="term" value="P:prolyl-tRNA aminoacylation"/>
    <property type="evidence" value="ECO:0007669"/>
    <property type="project" value="InterPro"/>
</dbReference>
<dbReference type="PANTHER" id="PTHR42753:SF2">
    <property type="entry name" value="PROLINE--TRNA LIGASE"/>
    <property type="match status" value="1"/>
</dbReference>
<evidence type="ECO:0000256" key="9">
    <source>
        <dbReference type="ARBA" id="ARBA00047671"/>
    </source>
</evidence>
<keyword evidence="3" id="KW-0436">Ligase</keyword>
<dbReference type="Pfam" id="PF00587">
    <property type="entry name" value="tRNA-synt_2b"/>
    <property type="match status" value="1"/>
</dbReference>
<evidence type="ECO:0000313" key="13">
    <source>
        <dbReference type="Proteomes" id="UP000037035"/>
    </source>
</evidence>
<dbReference type="CDD" id="cd00779">
    <property type="entry name" value="ProRS_core_prok"/>
    <property type="match status" value="1"/>
</dbReference>
<dbReference type="InterPro" id="IPR045864">
    <property type="entry name" value="aa-tRNA-synth_II/BPL/LPL"/>
</dbReference>
<keyword evidence="6" id="KW-0648">Protein biosynthesis</keyword>
<dbReference type="Pfam" id="PF03129">
    <property type="entry name" value="HGTP_anticodon"/>
    <property type="match status" value="1"/>
</dbReference>
<dbReference type="InterPro" id="IPR006195">
    <property type="entry name" value="aa-tRNA-synth_II"/>
</dbReference>
<dbReference type="Gene3D" id="3.40.50.800">
    <property type="entry name" value="Anticodon-binding domain"/>
    <property type="match status" value="1"/>
</dbReference>
<organism evidence="12 13">
    <name type="scientific">Puccinia sorghi</name>
    <dbReference type="NCBI Taxonomy" id="27349"/>
    <lineage>
        <taxon>Eukaryota</taxon>
        <taxon>Fungi</taxon>
        <taxon>Dikarya</taxon>
        <taxon>Basidiomycota</taxon>
        <taxon>Pucciniomycotina</taxon>
        <taxon>Pucciniomycetes</taxon>
        <taxon>Pucciniales</taxon>
        <taxon>Pucciniaceae</taxon>
        <taxon>Puccinia</taxon>
    </lineage>
</organism>
<sequence length="639" mass="71043">MHSVTRTRWNTVNRRSITSTSNTFNPPTYQSKRYSPTIKPNQNQNQHKTAHGEGEESCSSLLVRAGFVRQSSSGIWSFLPNGLRVIKKIQSIVSREMERIAATEISMPLLQPQKFWEQSGRWNQAGPELFRLSDRKGSGLLLSPTHEEEVTNLVKGDIDSSKQLPIKLFHIGRKFRDEARPRAGLLRSREFIMKDLYSFDADPLAAMESYKKVQEAYRRIFETIGIPFTVAEADSGAIGGATSHEYHYKSPSGEDTLIHCTQCAYTANQELARSTLSPKIDDSSQLQVQFYSAPESRRLLAVVLPQTHEPHPLKLSKISRDIRPVPRDGRQPKFDEEWDRLEVLVDQSCIEVELEDIFERLTYQFRKDFPPPSKPTSPGVHCSESPLELSPLSIWPSLPVYTVHDLRTVSVGSTTPGPTGITRLFQELCPQCASPLESSAAIEVGHTFYLGTKYSSALGLRVAGVDAGSGQRVERAVEMGCYGIGISRLVSAIGECGRVTGKPGGGLRWPITVAPFKVCIVIPGGPDGSRMLPVAQQLAELLEEDVRLVDELLVDDRDQRIGWKLADAELVGYPILIILGNHWRSNRTVEIRNLVSDSHSDISILPAPSSSSHQIDTLDLRPVVLHILAEINKLSPCVS</sequence>
<evidence type="ECO:0000256" key="10">
    <source>
        <dbReference type="SAM" id="MobiDB-lite"/>
    </source>
</evidence>
<evidence type="ECO:0000256" key="1">
    <source>
        <dbReference type="ARBA" id="ARBA00008226"/>
    </source>
</evidence>
<feature type="compositionally biased region" description="Low complexity" evidence="10">
    <location>
        <begin position="1"/>
        <end position="15"/>
    </location>
</feature>
<dbReference type="InterPro" id="IPR050062">
    <property type="entry name" value="Pro-tRNA_synthetase"/>
</dbReference>
<accession>A0A0L6V0G9</accession>
<keyword evidence="13" id="KW-1185">Reference proteome</keyword>
<dbReference type="GO" id="GO:0004827">
    <property type="term" value="F:proline-tRNA ligase activity"/>
    <property type="evidence" value="ECO:0007669"/>
    <property type="project" value="UniProtKB-EC"/>
</dbReference>
<proteinExistence type="inferred from homology"/>
<dbReference type="VEuPathDB" id="FungiDB:VP01_3184g2"/>
<dbReference type="PROSITE" id="PS50862">
    <property type="entry name" value="AA_TRNA_LIGASE_II"/>
    <property type="match status" value="1"/>
</dbReference>
<dbReference type="Gene3D" id="3.30.930.10">
    <property type="entry name" value="Bira Bifunctional Protein, Domain 2"/>
    <property type="match status" value="2"/>
</dbReference>
<feature type="domain" description="Aminoacyl-transfer RNA synthetases class-II family profile" evidence="11">
    <location>
        <begin position="80"/>
        <end position="533"/>
    </location>
</feature>
<dbReference type="STRING" id="27349.A0A0L6V0G9"/>
<dbReference type="Proteomes" id="UP000037035">
    <property type="component" value="Unassembled WGS sequence"/>
</dbReference>
<keyword evidence="5" id="KW-0067">ATP-binding</keyword>
<feature type="region of interest" description="Disordered" evidence="10">
    <location>
        <begin position="1"/>
        <end position="54"/>
    </location>
</feature>
<dbReference type="GO" id="GO:0005524">
    <property type="term" value="F:ATP binding"/>
    <property type="evidence" value="ECO:0007669"/>
    <property type="project" value="UniProtKB-KW"/>
</dbReference>
<dbReference type="InterPro" id="IPR002314">
    <property type="entry name" value="aa-tRNA-synt_IIb"/>
</dbReference>
<dbReference type="SUPFAM" id="SSF55681">
    <property type="entry name" value="Class II aaRS and biotin synthetases"/>
    <property type="match status" value="1"/>
</dbReference>
<dbReference type="EC" id="6.1.1.15" evidence="2"/>
<dbReference type="GO" id="GO:0005739">
    <property type="term" value="C:mitochondrion"/>
    <property type="evidence" value="ECO:0007669"/>
    <property type="project" value="TreeGrafter"/>
</dbReference>
<evidence type="ECO:0000256" key="5">
    <source>
        <dbReference type="ARBA" id="ARBA00022840"/>
    </source>
</evidence>
<reference evidence="12 13" key="1">
    <citation type="submission" date="2015-08" db="EMBL/GenBank/DDBJ databases">
        <title>Next Generation Sequencing and Analysis of the Genome of Puccinia sorghi L Schw, the Causal Agent of Maize Common Rust.</title>
        <authorList>
            <person name="Rochi L."/>
            <person name="Burguener G."/>
            <person name="Darino M."/>
            <person name="Turjanski A."/>
            <person name="Kreff E."/>
            <person name="Dieguez M.J."/>
            <person name="Sacco F."/>
        </authorList>
    </citation>
    <scope>NUCLEOTIDE SEQUENCE [LARGE SCALE GENOMIC DNA]</scope>
    <source>
        <strain evidence="12 13">RO10H11247</strain>
    </source>
</reference>
<evidence type="ECO:0000256" key="2">
    <source>
        <dbReference type="ARBA" id="ARBA00012831"/>
    </source>
</evidence>
<comment type="caution">
    <text evidence="12">The sequence shown here is derived from an EMBL/GenBank/DDBJ whole genome shotgun (WGS) entry which is preliminary data.</text>
</comment>
<keyword evidence="7" id="KW-0030">Aminoacyl-tRNA synthetase</keyword>
<dbReference type="InterPro" id="IPR004154">
    <property type="entry name" value="Anticodon-bd"/>
</dbReference>
<dbReference type="InterPro" id="IPR033730">
    <property type="entry name" value="ProRS_core_prok"/>
</dbReference>
<keyword evidence="4" id="KW-0547">Nucleotide-binding</keyword>
<dbReference type="PRINTS" id="PR01046">
    <property type="entry name" value="TRNASYNTHPRO"/>
</dbReference>
<protein>
    <recommendedName>
        <fullName evidence="2">proline--tRNA ligase</fullName>
        <ecNumber evidence="2">6.1.1.15</ecNumber>
    </recommendedName>
    <alternativeName>
        <fullName evidence="8">Prolyl-tRNA synthetase</fullName>
    </alternativeName>
</protein>